<feature type="region of interest" description="Disordered" evidence="4">
    <location>
        <begin position="91"/>
        <end position="141"/>
    </location>
</feature>
<evidence type="ECO:0000256" key="1">
    <source>
        <dbReference type="ARBA" id="ARBA00022618"/>
    </source>
</evidence>
<feature type="compositionally biased region" description="Low complexity" evidence="4">
    <location>
        <begin position="131"/>
        <end position="141"/>
    </location>
</feature>
<gene>
    <name evidence="5" type="ORF">caldi_30980</name>
</gene>
<sequence>MQVTGVRVRPLAREGATKAFCTIFLDGELAIHDIRVVEGKNGLFVSMPSRRLDTGGYRDVAHPITSSMREAIQERVLEAYRESCARIARSGAAGPVGGGAAPDRGEAPGTSPSAVSGADPGEPAGGDRPEAVGSEAAAGGS</sequence>
<dbReference type="PANTHER" id="PTHR38429">
    <property type="entry name" value="SEPTATION PROTEIN SPOVG-RELATED"/>
    <property type="match status" value="1"/>
</dbReference>
<dbReference type="PANTHER" id="PTHR38429:SF1">
    <property type="entry name" value="SEPTATION PROTEIN SPOVG-RELATED"/>
    <property type="match status" value="1"/>
</dbReference>
<organism evidence="5 6">
    <name type="scientific">Caldinitratiruptor microaerophilus</name>
    <dbReference type="NCBI Taxonomy" id="671077"/>
    <lineage>
        <taxon>Bacteria</taxon>
        <taxon>Bacillati</taxon>
        <taxon>Bacillota</taxon>
        <taxon>Clostridia</taxon>
        <taxon>Eubacteriales</taxon>
        <taxon>Symbiobacteriaceae</taxon>
        <taxon>Caldinitratiruptor</taxon>
    </lineage>
</organism>
<dbReference type="GO" id="GO:0030435">
    <property type="term" value="P:sporulation resulting in formation of a cellular spore"/>
    <property type="evidence" value="ECO:0007669"/>
    <property type="project" value="InterPro"/>
</dbReference>
<dbReference type="EMBL" id="AP025628">
    <property type="protein sequence ID" value="BDG62008.1"/>
    <property type="molecule type" value="Genomic_DNA"/>
</dbReference>
<keyword evidence="3" id="KW-0131">Cell cycle</keyword>
<keyword evidence="2" id="KW-0717">Septation</keyword>
<proteinExistence type="predicted"/>
<evidence type="ECO:0000256" key="4">
    <source>
        <dbReference type="SAM" id="MobiDB-lite"/>
    </source>
</evidence>
<evidence type="ECO:0008006" key="7">
    <source>
        <dbReference type="Google" id="ProtNLM"/>
    </source>
</evidence>
<evidence type="ECO:0000313" key="6">
    <source>
        <dbReference type="Proteomes" id="UP001163687"/>
    </source>
</evidence>
<dbReference type="InterPro" id="IPR007170">
    <property type="entry name" value="SpoVG"/>
</dbReference>
<dbReference type="KEGG" id="cmic:caldi_30980"/>
<keyword evidence="6" id="KW-1185">Reference proteome</keyword>
<dbReference type="SUPFAM" id="SSF160537">
    <property type="entry name" value="SpoVG-like"/>
    <property type="match status" value="1"/>
</dbReference>
<dbReference type="RefSeq" id="WP_319951771.1">
    <property type="nucleotide sequence ID" value="NZ_AP025628.1"/>
</dbReference>
<dbReference type="InterPro" id="IPR036751">
    <property type="entry name" value="SpoVG_sf"/>
</dbReference>
<evidence type="ECO:0000313" key="5">
    <source>
        <dbReference type="EMBL" id="BDG62008.1"/>
    </source>
</evidence>
<dbReference type="GO" id="GO:0000917">
    <property type="term" value="P:division septum assembly"/>
    <property type="evidence" value="ECO:0007669"/>
    <property type="project" value="UniProtKB-KW"/>
</dbReference>
<dbReference type="Proteomes" id="UP001163687">
    <property type="component" value="Chromosome"/>
</dbReference>
<dbReference type="AlphaFoldDB" id="A0AA35CNY6"/>
<name>A0AA35CNY6_9FIRM</name>
<protein>
    <recommendedName>
        <fullName evidence="7">Septation protein SpoVG</fullName>
    </recommendedName>
</protein>
<evidence type="ECO:0000256" key="2">
    <source>
        <dbReference type="ARBA" id="ARBA00023210"/>
    </source>
</evidence>
<accession>A0AA35CNY6</accession>
<dbReference type="Gene3D" id="3.30.1120.40">
    <property type="entry name" value="Stage V sporulation protein G"/>
    <property type="match status" value="1"/>
</dbReference>
<dbReference type="Pfam" id="PF04026">
    <property type="entry name" value="SpoVG"/>
    <property type="match status" value="1"/>
</dbReference>
<reference evidence="5" key="1">
    <citation type="submission" date="2022-03" db="EMBL/GenBank/DDBJ databases">
        <title>Complete genome sequence of Caldinitratiruptor microaerophilus.</title>
        <authorList>
            <person name="Mukaiyama R."/>
            <person name="Nishiyama T."/>
            <person name="Ueda K."/>
        </authorList>
    </citation>
    <scope>NUCLEOTIDE SEQUENCE</scope>
    <source>
        <strain evidence="5">JCM 16183</strain>
    </source>
</reference>
<evidence type="ECO:0000256" key="3">
    <source>
        <dbReference type="ARBA" id="ARBA00023306"/>
    </source>
</evidence>
<keyword evidence="1" id="KW-0132">Cell division</keyword>